<dbReference type="SUPFAM" id="SSF116842">
    <property type="entry name" value="XseB-like"/>
    <property type="match status" value="1"/>
</dbReference>
<evidence type="ECO:0000256" key="7">
    <source>
        <dbReference type="SAM" id="Coils"/>
    </source>
</evidence>
<evidence type="ECO:0000313" key="9">
    <source>
        <dbReference type="EMBL" id="KDA53298.1"/>
    </source>
</evidence>
<keyword evidence="3 6" id="KW-0540">Nuclease</keyword>
<comment type="similarity">
    <text evidence="1 6">Belongs to the XseB family.</text>
</comment>
<dbReference type="GO" id="GO:0005829">
    <property type="term" value="C:cytosol"/>
    <property type="evidence" value="ECO:0007669"/>
    <property type="project" value="TreeGrafter"/>
</dbReference>
<keyword evidence="5 6" id="KW-0269">Exonuclease</keyword>
<dbReference type="Proteomes" id="UP000027284">
    <property type="component" value="Unassembled WGS sequence"/>
</dbReference>
<comment type="subunit">
    <text evidence="6">Heterooligomer composed of large and small subunits.</text>
</comment>
<dbReference type="STRING" id="1312852.EG19_05990"/>
<dbReference type="RefSeq" id="WP_038049833.1">
    <property type="nucleotide sequence ID" value="NZ_JMFG01000023.1"/>
</dbReference>
<dbReference type="OrthoDB" id="122704at2"/>
<evidence type="ECO:0000256" key="2">
    <source>
        <dbReference type="ARBA" id="ARBA00022490"/>
    </source>
</evidence>
<dbReference type="PANTHER" id="PTHR34137:SF1">
    <property type="entry name" value="EXODEOXYRIBONUCLEASE 7 SMALL SUBUNIT"/>
    <property type="match status" value="1"/>
</dbReference>
<organism evidence="9 10">
    <name type="scientific">Thermoanaerobaculum aquaticum</name>
    <dbReference type="NCBI Taxonomy" id="1312852"/>
    <lineage>
        <taxon>Bacteria</taxon>
        <taxon>Pseudomonadati</taxon>
        <taxon>Acidobacteriota</taxon>
        <taxon>Thermoanaerobaculia</taxon>
        <taxon>Thermoanaerobaculales</taxon>
        <taxon>Thermoanaerobaculaceae</taxon>
        <taxon>Thermoanaerobaculum</taxon>
    </lineage>
</organism>
<evidence type="ECO:0000256" key="8">
    <source>
        <dbReference type="SAM" id="MobiDB-lite"/>
    </source>
</evidence>
<keyword evidence="4 6" id="KW-0378">Hydrolase</keyword>
<dbReference type="GO" id="GO:0009318">
    <property type="term" value="C:exodeoxyribonuclease VII complex"/>
    <property type="evidence" value="ECO:0007669"/>
    <property type="project" value="UniProtKB-UniRule"/>
</dbReference>
<dbReference type="NCBIfam" id="NF002140">
    <property type="entry name" value="PRK00977.1-4"/>
    <property type="match status" value="1"/>
</dbReference>
<feature type="region of interest" description="Disordered" evidence="8">
    <location>
        <begin position="61"/>
        <end position="80"/>
    </location>
</feature>
<comment type="caution">
    <text evidence="9">The sequence shown here is derived from an EMBL/GenBank/DDBJ whole genome shotgun (WGS) entry which is preliminary data.</text>
</comment>
<name>A0A062XR59_9BACT</name>
<dbReference type="PIRSF" id="PIRSF006488">
    <property type="entry name" value="Exonuc_VII_S"/>
    <property type="match status" value="1"/>
</dbReference>
<reference evidence="9 10" key="1">
    <citation type="submission" date="2014-04" db="EMBL/GenBank/DDBJ databases">
        <title>The Genome Sequence of Thermoanaerobaculum aquaticum MP-01, The First Cultivated Group 23 Acidobacterium.</title>
        <authorList>
            <person name="Stamps B.W."/>
            <person name="Losey N.A."/>
            <person name="Lawson P.A."/>
            <person name="Stevenson B.S."/>
        </authorList>
    </citation>
    <scope>NUCLEOTIDE SEQUENCE [LARGE SCALE GENOMIC DNA]</scope>
    <source>
        <strain evidence="9 10">MP-01</strain>
    </source>
</reference>
<dbReference type="HAMAP" id="MF_00337">
    <property type="entry name" value="Exonuc_7_S"/>
    <property type="match status" value="1"/>
</dbReference>
<evidence type="ECO:0000256" key="5">
    <source>
        <dbReference type="ARBA" id="ARBA00022839"/>
    </source>
</evidence>
<dbReference type="EC" id="3.1.11.6" evidence="6"/>
<dbReference type="AlphaFoldDB" id="A0A062XR59"/>
<dbReference type="Pfam" id="PF02609">
    <property type="entry name" value="Exonuc_VII_S"/>
    <property type="match status" value="1"/>
</dbReference>
<keyword evidence="2 6" id="KW-0963">Cytoplasm</keyword>
<comment type="function">
    <text evidence="6">Bidirectionally degrades single-stranded DNA into large acid-insoluble oligonucleotides, which are then degraded further into small acid-soluble oligonucleotides.</text>
</comment>
<keyword evidence="10" id="KW-1185">Reference proteome</keyword>
<evidence type="ECO:0000256" key="4">
    <source>
        <dbReference type="ARBA" id="ARBA00022801"/>
    </source>
</evidence>
<evidence type="ECO:0000313" key="10">
    <source>
        <dbReference type="Proteomes" id="UP000027284"/>
    </source>
</evidence>
<evidence type="ECO:0000256" key="3">
    <source>
        <dbReference type="ARBA" id="ARBA00022722"/>
    </source>
</evidence>
<dbReference type="GO" id="GO:0008855">
    <property type="term" value="F:exodeoxyribonuclease VII activity"/>
    <property type="evidence" value="ECO:0007669"/>
    <property type="project" value="UniProtKB-UniRule"/>
</dbReference>
<evidence type="ECO:0000256" key="6">
    <source>
        <dbReference type="HAMAP-Rule" id="MF_00337"/>
    </source>
</evidence>
<dbReference type="InterPro" id="IPR037004">
    <property type="entry name" value="Exonuc_VII_ssu_sf"/>
</dbReference>
<gene>
    <name evidence="6" type="primary">xseB</name>
    <name evidence="9" type="ORF">EG19_05990</name>
</gene>
<feature type="coiled-coil region" evidence="7">
    <location>
        <begin position="3"/>
        <end position="61"/>
    </location>
</feature>
<dbReference type="NCBIfam" id="TIGR01280">
    <property type="entry name" value="xseB"/>
    <property type="match status" value="1"/>
</dbReference>
<keyword evidence="7" id="KW-0175">Coiled coil</keyword>
<evidence type="ECO:0000256" key="1">
    <source>
        <dbReference type="ARBA" id="ARBA00009998"/>
    </source>
</evidence>
<dbReference type="InterPro" id="IPR003761">
    <property type="entry name" value="Exonuc_VII_S"/>
</dbReference>
<protein>
    <recommendedName>
        <fullName evidence="6">Exodeoxyribonuclease 7 small subunit</fullName>
        <ecNumber evidence="6">3.1.11.6</ecNumber>
    </recommendedName>
    <alternativeName>
        <fullName evidence="6">Exodeoxyribonuclease VII small subunit</fullName>
        <shortName evidence="6">Exonuclease VII small subunit</shortName>
    </alternativeName>
</protein>
<dbReference type="Gene3D" id="1.10.287.1040">
    <property type="entry name" value="Exonuclease VII, small subunit"/>
    <property type="match status" value="1"/>
</dbReference>
<comment type="catalytic activity">
    <reaction evidence="6">
        <text>Exonucleolytic cleavage in either 5'- to 3'- or 3'- to 5'-direction to yield nucleoside 5'-phosphates.</text>
        <dbReference type="EC" id="3.1.11.6"/>
    </reaction>
</comment>
<accession>A0A062XR59</accession>
<comment type="subcellular location">
    <subcellularLocation>
        <location evidence="6">Cytoplasm</location>
    </subcellularLocation>
</comment>
<dbReference type="GO" id="GO:0006308">
    <property type="term" value="P:DNA catabolic process"/>
    <property type="evidence" value="ECO:0007669"/>
    <property type="project" value="UniProtKB-UniRule"/>
</dbReference>
<dbReference type="PANTHER" id="PTHR34137">
    <property type="entry name" value="EXODEOXYRIBONUCLEASE 7 SMALL SUBUNIT"/>
    <property type="match status" value="1"/>
</dbReference>
<proteinExistence type="inferred from homology"/>
<dbReference type="EMBL" id="JMFG01000023">
    <property type="protein sequence ID" value="KDA53298.1"/>
    <property type="molecule type" value="Genomic_DNA"/>
</dbReference>
<sequence length="80" mass="8930">MSKESFEQALGELEAIVSKLEDDTVPLEEALKLFERGIKLAKKLKTQLTAVERRVEQLLAEAEEGEEPETAPFAVEKEGD</sequence>